<dbReference type="Gene3D" id="3.50.20.10">
    <property type="entry name" value="Pyruvoyl-Dependent Histidine Decarboxylase, subunit B"/>
    <property type="match status" value="1"/>
</dbReference>
<dbReference type="EMBL" id="BARV01004269">
    <property type="protein sequence ID" value="GAI16909.1"/>
    <property type="molecule type" value="Genomic_DNA"/>
</dbReference>
<dbReference type="PANTHER" id="PTHR40438:SF1">
    <property type="entry name" value="PYRUVOYL-DEPENDENT ARGININE DECARBOXYLASE"/>
    <property type="match status" value="1"/>
</dbReference>
<keyword evidence="5" id="KW-0670">Pyruvate</keyword>
<dbReference type="AlphaFoldDB" id="X1NE10"/>
<dbReference type="InterPro" id="IPR016105">
    <property type="entry name" value="Pyr-dep_his/arg-deCO2ase_sand"/>
</dbReference>
<gene>
    <name evidence="7" type="ORF">S06H3_09600</name>
</gene>
<evidence type="ECO:0000256" key="2">
    <source>
        <dbReference type="ARBA" id="ARBA00012426"/>
    </source>
</evidence>
<comment type="caution">
    <text evidence="7">The sequence shown here is derived from an EMBL/GenBank/DDBJ whole genome shotgun (WGS) entry which is preliminary data.</text>
</comment>
<evidence type="ECO:0000256" key="4">
    <source>
        <dbReference type="ARBA" id="ARBA00023239"/>
    </source>
</evidence>
<sequence length="230" mass="25143">MYVPTKVFLTKGVGRHKEKLTSFELALRNAQIAKYNIVNVSSIVPPACQLVPLAEGLKYLAPGQIIHCVMSRNATNEPHRLIAASIGIAIPKDPIQYGYLSEHHSFGETEQKAGDYAEDLAAYMLATILGVEFEIGTSYDEEKELWKISGQTVKTANITQSAIGDKDGSWTTVLTAAILIPSVKIPEVKPIEAKAEAKIPSLKVEKIPGNKILDEVSEARRPPKKEPVKV</sequence>
<dbReference type="GO" id="GO:0006527">
    <property type="term" value="P:L-arginine catabolic process"/>
    <property type="evidence" value="ECO:0007669"/>
    <property type="project" value="InterPro"/>
</dbReference>
<dbReference type="InterPro" id="IPR002724">
    <property type="entry name" value="Pyruvoyl-dep_arg_deCO2ase"/>
</dbReference>
<name>X1NE10_9ZZZZ</name>
<evidence type="ECO:0000256" key="1">
    <source>
        <dbReference type="ARBA" id="ARBA00001928"/>
    </source>
</evidence>
<dbReference type="HAMAP" id="MF_01404">
    <property type="entry name" value="PvlArgDC"/>
    <property type="match status" value="1"/>
</dbReference>
<feature type="non-terminal residue" evidence="7">
    <location>
        <position position="230"/>
    </location>
</feature>
<dbReference type="SUPFAM" id="SSF56271">
    <property type="entry name" value="Pyruvoyl-dependent histidine and arginine decarboxylases"/>
    <property type="match status" value="1"/>
</dbReference>
<dbReference type="SFLD" id="SFLDG01170">
    <property type="entry name" value="Pyruvoyl-dependent_arginine_de"/>
    <property type="match status" value="1"/>
</dbReference>
<dbReference type="PANTHER" id="PTHR40438">
    <property type="entry name" value="PYRUVOYL-DEPENDENT ARGININE DECARBOXYLASE"/>
    <property type="match status" value="1"/>
</dbReference>
<accession>X1NE10</accession>
<dbReference type="GO" id="GO:0008792">
    <property type="term" value="F:arginine decarboxylase activity"/>
    <property type="evidence" value="ECO:0007669"/>
    <property type="project" value="UniProtKB-EC"/>
</dbReference>
<evidence type="ECO:0000256" key="6">
    <source>
        <dbReference type="ARBA" id="ARBA00049309"/>
    </source>
</evidence>
<comment type="catalytic activity">
    <reaction evidence="6">
        <text>L-arginine + H(+) = agmatine + CO2</text>
        <dbReference type="Rhea" id="RHEA:17641"/>
        <dbReference type="ChEBI" id="CHEBI:15378"/>
        <dbReference type="ChEBI" id="CHEBI:16526"/>
        <dbReference type="ChEBI" id="CHEBI:32682"/>
        <dbReference type="ChEBI" id="CHEBI:58145"/>
        <dbReference type="EC" id="4.1.1.19"/>
    </reaction>
</comment>
<dbReference type="Pfam" id="PF01862">
    <property type="entry name" value="PvlArgDC"/>
    <property type="match status" value="1"/>
</dbReference>
<reference evidence="7" key="1">
    <citation type="journal article" date="2014" name="Front. Microbiol.">
        <title>High frequency of phylogenetically diverse reductive dehalogenase-homologous genes in deep subseafloor sedimentary metagenomes.</title>
        <authorList>
            <person name="Kawai M."/>
            <person name="Futagami T."/>
            <person name="Toyoda A."/>
            <person name="Takaki Y."/>
            <person name="Nishi S."/>
            <person name="Hori S."/>
            <person name="Arai W."/>
            <person name="Tsubouchi T."/>
            <person name="Morono Y."/>
            <person name="Uchiyama I."/>
            <person name="Ito T."/>
            <person name="Fujiyama A."/>
            <person name="Inagaki F."/>
            <person name="Takami H."/>
        </authorList>
    </citation>
    <scope>NUCLEOTIDE SEQUENCE</scope>
    <source>
        <strain evidence="7">Expedition CK06-06</strain>
    </source>
</reference>
<dbReference type="NCBIfam" id="TIGR00286">
    <property type="entry name" value="pyruvoyl-dependent arginine decarboxylase"/>
    <property type="match status" value="1"/>
</dbReference>
<evidence type="ECO:0000256" key="5">
    <source>
        <dbReference type="ARBA" id="ARBA00023317"/>
    </source>
</evidence>
<keyword evidence="4" id="KW-0456">Lyase</keyword>
<dbReference type="EC" id="4.1.1.19" evidence="2"/>
<keyword evidence="3" id="KW-0210">Decarboxylase</keyword>
<evidence type="ECO:0000256" key="3">
    <source>
        <dbReference type="ARBA" id="ARBA00022793"/>
    </source>
</evidence>
<evidence type="ECO:0000313" key="7">
    <source>
        <dbReference type="EMBL" id="GAI16909.1"/>
    </source>
</evidence>
<comment type="cofactor">
    <cofactor evidence="1">
        <name>pyruvate</name>
        <dbReference type="ChEBI" id="CHEBI:15361"/>
    </cofactor>
</comment>
<proteinExistence type="inferred from homology"/>
<dbReference type="InterPro" id="IPR016104">
    <property type="entry name" value="Pyr-dep_his/arg-deCO2ase"/>
</dbReference>
<organism evidence="7">
    <name type="scientific">marine sediment metagenome</name>
    <dbReference type="NCBI Taxonomy" id="412755"/>
    <lineage>
        <taxon>unclassified sequences</taxon>
        <taxon>metagenomes</taxon>
        <taxon>ecological metagenomes</taxon>
    </lineage>
</organism>
<dbReference type="SFLD" id="SFLDS00055">
    <property type="entry name" value="Pyruvoyl-Dependent_Histidine/A"/>
    <property type="match status" value="1"/>
</dbReference>
<protein>
    <recommendedName>
        <fullName evidence="2">arginine decarboxylase</fullName>
        <ecNumber evidence="2">4.1.1.19</ecNumber>
    </recommendedName>
</protein>